<reference evidence="8 9" key="2">
    <citation type="submission" date="2020-02" db="EMBL/GenBank/DDBJ databases">
        <title>Erythrobacter dongmakensis sp. nov., isolated from a tidal mudflat.</title>
        <authorList>
            <person name="Kim I.S."/>
        </authorList>
    </citation>
    <scope>NUCLEOTIDE SEQUENCE [LARGE SCALE GENOMIC DNA]</scope>
    <source>
        <strain evidence="8 9">GH3-10</strain>
    </source>
</reference>
<dbReference type="InterPro" id="IPR018053">
    <property type="entry name" value="Glyco_hydro_32_AS"/>
</dbReference>
<dbReference type="SUPFAM" id="SSF49899">
    <property type="entry name" value="Concanavalin A-like lectins/glucanases"/>
    <property type="match status" value="1"/>
</dbReference>
<dbReference type="InterPro" id="IPR023296">
    <property type="entry name" value="Glyco_hydro_beta-prop_sf"/>
</dbReference>
<accession>A0A844X902</accession>
<feature type="domain" description="Glycosyl hydrolase family 32 C-terminal" evidence="7">
    <location>
        <begin position="369"/>
        <end position="501"/>
    </location>
</feature>
<evidence type="ECO:0000256" key="2">
    <source>
        <dbReference type="ARBA" id="ARBA00022801"/>
    </source>
</evidence>
<dbReference type="SMART" id="SM00640">
    <property type="entry name" value="Glyco_32"/>
    <property type="match status" value="1"/>
</dbReference>
<evidence type="ECO:0000256" key="5">
    <source>
        <dbReference type="SAM" id="SignalP"/>
    </source>
</evidence>
<evidence type="ECO:0000256" key="3">
    <source>
        <dbReference type="ARBA" id="ARBA00023295"/>
    </source>
</evidence>
<dbReference type="InterPro" id="IPR001362">
    <property type="entry name" value="Glyco_hydro_32"/>
</dbReference>
<evidence type="ECO:0000313" key="9">
    <source>
        <dbReference type="Proteomes" id="UP000461409"/>
    </source>
</evidence>
<comment type="caution">
    <text evidence="8">The sequence shown here is derived from an EMBL/GenBank/DDBJ whole genome shotgun (WGS) entry which is preliminary data.</text>
</comment>
<evidence type="ECO:0000313" key="8">
    <source>
        <dbReference type="EMBL" id="MWV26446.1"/>
    </source>
</evidence>
<evidence type="ECO:0000259" key="6">
    <source>
        <dbReference type="Pfam" id="PF00251"/>
    </source>
</evidence>
<dbReference type="GO" id="GO:0005737">
    <property type="term" value="C:cytoplasm"/>
    <property type="evidence" value="ECO:0007669"/>
    <property type="project" value="TreeGrafter"/>
</dbReference>
<feature type="signal peptide" evidence="5">
    <location>
        <begin position="1"/>
        <end position="24"/>
    </location>
</feature>
<name>A0A844X902_9SPHN</name>
<dbReference type="SUPFAM" id="SSF75005">
    <property type="entry name" value="Arabinanase/levansucrase/invertase"/>
    <property type="match status" value="1"/>
</dbReference>
<dbReference type="PANTHER" id="PTHR42800">
    <property type="entry name" value="EXOINULINASE INUD (AFU_ORTHOLOGUE AFUA_5G00480)"/>
    <property type="match status" value="1"/>
</dbReference>
<dbReference type="CDD" id="cd18622">
    <property type="entry name" value="GH32_Inu-like"/>
    <property type="match status" value="1"/>
</dbReference>
<dbReference type="RefSeq" id="WP_160484138.1">
    <property type="nucleotide sequence ID" value="NZ_WUBR01000001.1"/>
</dbReference>
<dbReference type="PROSITE" id="PS00609">
    <property type="entry name" value="GLYCOSYL_HYDROL_F32"/>
    <property type="match status" value="1"/>
</dbReference>
<keyword evidence="3 4" id="KW-0326">Glycosidase</keyword>
<keyword evidence="5" id="KW-0732">Signal</keyword>
<keyword evidence="9" id="KW-1185">Reference proteome</keyword>
<evidence type="ECO:0000256" key="1">
    <source>
        <dbReference type="ARBA" id="ARBA00009902"/>
    </source>
</evidence>
<protein>
    <submittedName>
        <fullName evidence="8">Glycoside hydrolase family 32 protein</fullName>
    </submittedName>
</protein>
<feature type="chain" id="PRO_5032416469" evidence="5">
    <location>
        <begin position="25"/>
        <end position="513"/>
    </location>
</feature>
<dbReference type="PANTHER" id="PTHR42800:SF1">
    <property type="entry name" value="EXOINULINASE INUD (AFU_ORTHOLOGUE AFUA_5G00480)"/>
    <property type="match status" value="1"/>
</dbReference>
<dbReference type="InterPro" id="IPR013189">
    <property type="entry name" value="Glyco_hydro_32_C"/>
</dbReference>
<proteinExistence type="inferred from homology"/>
<dbReference type="PROSITE" id="PS51257">
    <property type="entry name" value="PROKAR_LIPOPROTEIN"/>
    <property type="match status" value="1"/>
</dbReference>
<dbReference type="Gene3D" id="2.60.120.560">
    <property type="entry name" value="Exo-inulinase, domain 1"/>
    <property type="match status" value="1"/>
</dbReference>
<comment type="similarity">
    <text evidence="1 4">Belongs to the glycosyl hydrolase 32 family.</text>
</comment>
<reference evidence="8 9" key="1">
    <citation type="submission" date="2019-12" db="EMBL/GenBank/DDBJ databases">
        <authorList>
            <person name="Lee S.D."/>
        </authorList>
    </citation>
    <scope>NUCLEOTIDE SEQUENCE [LARGE SCALE GENOMIC DNA]</scope>
    <source>
        <strain evidence="8 9">GH3-10</strain>
    </source>
</reference>
<dbReference type="GO" id="GO:0004575">
    <property type="term" value="F:sucrose alpha-glucosidase activity"/>
    <property type="evidence" value="ECO:0007669"/>
    <property type="project" value="TreeGrafter"/>
</dbReference>
<evidence type="ECO:0000256" key="4">
    <source>
        <dbReference type="RuleBase" id="RU362110"/>
    </source>
</evidence>
<dbReference type="InterPro" id="IPR013148">
    <property type="entry name" value="Glyco_hydro_32_N"/>
</dbReference>
<evidence type="ECO:0000259" key="7">
    <source>
        <dbReference type="Pfam" id="PF08244"/>
    </source>
</evidence>
<sequence>MRGLAPILAATLLCGCATTPQLDAGDAAAGAPAMPVSQYDEQYRPAYHYTPPGGWMNDPNGLVYHDGEWHMFYQYYPHDTVWGPMHWAHAVSRDLVNWQTLPIAIAPDDQGYIFSGSAVIDTRDTAGFGEDAMVALYTIHDPVRGAANTRDHESQGIAVSFDNGRTFRKFSGNPVLPNPGKTQDFRDPNVFRDEARGRWVMSLSVHDHVRFYASTNLKEWTYLSSFGAGESGPDGVWECPNLFPITDEASGETRWVLIQNINPGGPQGGSGTFYFVGDWDGTRFTPDPDFGSDPVWLDHGADNYAGITWDNAPDARRVFIGWMSNWLYAQEVPTQAWRSAMTIPREISLNGLELRQQPVAELQQLREMAFALAPNASAQTVPSAAEYDLQFRLPDSDSSFTLTFSNDEGERLALGLNDAGHWFVDRTNAGDSGFNPAFAAIHTAPRLREDKSARVRLFVDNASVELFPDDGATVMTEIFFPSEPFTSISLQTEGGAQLVSGQGWPLKPADFGQ</sequence>
<gene>
    <name evidence="8" type="ORF">GRF63_00885</name>
</gene>
<dbReference type="Proteomes" id="UP000461409">
    <property type="component" value="Unassembled WGS sequence"/>
</dbReference>
<dbReference type="InterPro" id="IPR013320">
    <property type="entry name" value="ConA-like_dom_sf"/>
</dbReference>
<dbReference type="Pfam" id="PF08244">
    <property type="entry name" value="Glyco_hydro_32C"/>
    <property type="match status" value="1"/>
</dbReference>
<dbReference type="EMBL" id="WUBR01000001">
    <property type="protein sequence ID" value="MWV26446.1"/>
    <property type="molecule type" value="Genomic_DNA"/>
</dbReference>
<dbReference type="Gene3D" id="2.115.10.20">
    <property type="entry name" value="Glycosyl hydrolase domain, family 43"/>
    <property type="match status" value="1"/>
</dbReference>
<dbReference type="AlphaFoldDB" id="A0A844X902"/>
<dbReference type="Pfam" id="PF00251">
    <property type="entry name" value="Glyco_hydro_32N"/>
    <property type="match status" value="1"/>
</dbReference>
<dbReference type="GO" id="GO:0005987">
    <property type="term" value="P:sucrose catabolic process"/>
    <property type="evidence" value="ECO:0007669"/>
    <property type="project" value="TreeGrafter"/>
</dbReference>
<feature type="domain" description="Glycosyl hydrolase family 32 N-terminal" evidence="6">
    <location>
        <begin position="48"/>
        <end position="358"/>
    </location>
</feature>
<organism evidence="8 9">
    <name type="scientific">Aurantiacibacter rhizosphaerae</name>
    <dbReference type="NCBI Taxonomy" id="2691582"/>
    <lineage>
        <taxon>Bacteria</taxon>
        <taxon>Pseudomonadati</taxon>
        <taxon>Pseudomonadota</taxon>
        <taxon>Alphaproteobacteria</taxon>
        <taxon>Sphingomonadales</taxon>
        <taxon>Erythrobacteraceae</taxon>
        <taxon>Aurantiacibacter</taxon>
    </lineage>
</organism>
<keyword evidence="2 4" id="KW-0378">Hydrolase</keyword>